<dbReference type="Proteomes" id="UP000003157">
    <property type="component" value="Unassembled WGS sequence"/>
</dbReference>
<name>E7GCP7_9FIRM</name>
<dbReference type="eggNOG" id="ENOG502ZVJ4">
    <property type="taxonomic scope" value="Bacteria"/>
</dbReference>
<gene>
    <name evidence="1" type="ORF">HMPREF9488_02539</name>
</gene>
<keyword evidence="2" id="KW-1185">Reference proteome</keyword>
<evidence type="ECO:0000313" key="2">
    <source>
        <dbReference type="Proteomes" id="UP000003157"/>
    </source>
</evidence>
<accession>E7GCP7</accession>
<dbReference type="GeneID" id="78228123"/>
<evidence type="ECO:0000313" key="1">
    <source>
        <dbReference type="EMBL" id="EFW04256.1"/>
    </source>
</evidence>
<dbReference type="STRING" id="100884.GCA_000269565_00193"/>
<sequence>MDPRIEALKYERSNSDVWGNDVHVDFEYEKLANHQIKLFMTAYVGDNKDNYRFCLKLIYIVDMIHDGMSESDIAEVAIKSVMHSFTQLIILLDPIVCEDEEEERH</sequence>
<dbReference type="EMBL" id="ADKX01000039">
    <property type="protein sequence ID" value="EFW04256.1"/>
    <property type="molecule type" value="Genomic_DNA"/>
</dbReference>
<dbReference type="AlphaFoldDB" id="E7GCP7"/>
<organism evidence="1 2">
    <name type="scientific">Coprobacillus cateniformis</name>
    <dbReference type="NCBI Taxonomy" id="100884"/>
    <lineage>
        <taxon>Bacteria</taxon>
        <taxon>Bacillati</taxon>
        <taxon>Bacillota</taxon>
        <taxon>Erysipelotrichia</taxon>
        <taxon>Erysipelotrichales</taxon>
        <taxon>Coprobacillaceae</taxon>
        <taxon>Coprobacillus</taxon>
    </lineage>
</organism>
<dbReference type="OrthoDB" id="1653997at2"/>
<proteinExistence type="predicted"/>
<dbReference type="RefSeq" id="WP_008789627.1">
    <property type="nucleotide sequence ID" value="NZ_AKCB01000001.1"/>
</dbReference>
<protein>
    <submittedName>
        <fullName evidence="1">Uncharacterized protein</fullName>
    </submittedName>
</protein>
<comment type="caution">
    <text evidence="1">The sequence shown here is derived from an EMBL/GenBank/DDBJ whole genome shotgun (WGS) entry which is preliminary data.</text>
</comment>
<dbReference type="HOGENOM" id="CLU_2232018_0_0_9"/>
<reference evidence="1 2" key="1">
    <citation type="submission" date="2010-12" db="EMBL/GenBank/DDBJ databases">
        <title>The Genome Sequence of Coprobacillus sp. strain 29_1.</title>
        <authorList>
            <consortium name="The Broad Institute Genome Sequencing Platform"/>
            <person name="Earl A."/>
            <person name="Ward D."/>
            <person name="Feldgarden M."/>
            <person name="Gevers D."/>
            <person name="Daigneault M."/>
            <person name="Sibley C.D."/>
            <person name="White A."/>
            <person name="Strauss J."/>
            <person name="Allen-Vercoe E."/>
            <person name="Young S.K."/>
            <person name="Zeng Q."/>
            <person name="Gargeya S."/>
            <person name="Fitzgerald M."/>
            <person name="Haas B."/>
            <person name="Abouelleil A."/>
            <person name="Alvarado L."/>
            <person name="Arachchi H.M."/>
            <person name="Berlin A."/>
            <person name="Brown A."/>
            <person name="Chapman S.B."/>
            <person name="Chen Z."/>
            <person name="Dunbar C."/>
            <person name="Freedman E."/>
            <person name="Gearin G."/>
            <person name="Gellesch M."/>
            <person name="Goldberg J."/>
            <person name="Griggs A."/>
            <person name="Gujja S."/>
            <person name="Heilman E."/>
            <person name="Heiman D."/>
            <person name="Howarth C."/>
            <person name="Larson L."/>
            <person name="Lui A."/>
            <person name="MacDonald P.J.P."/>
            <person name="Mehta T."/>
            <person name="Montmayeur A."/>
            <person name="Murphy C."/>
            <person name="Neiman D."/>
            <person name="Pearson M."/>
            <person name="Priest M."/>
            <person name="Roberts A."/>
            <person name="Saif S."/>
            <person name="Shea T."/>
            <person name="Shenoy N."/>
            <person name="Sisk P."/>
            <person name="Stolte C."/>
            <person name="Sykes S."/>
            <person name="White J."/>
            <person name="Yandava C."/>
            <person name="Nusbaum C."/>
            <person name="Birren B."/>
        </authorList>
    </citation>
    <scope>NUCLEOTIDE SEQUENCE [LARGE SCALE GENOMIC DNA]</scope>
    <source>
        <strain evidence="1 2">29_1</strain>
    </source>
</reference>